<keyword evidence="1" id="KW-1133">Transmembrane helix</keyword>
<feature type="transmembrane region" description="Helical" evidence="1">
    <location>
        <begin position="247"/>
        <end position="268"/>
    </location>
</feature>
<dbReference type="EnsemblMetazoa" id="ACOM030649-RA">
    <property type="protein sequence ID" value="ACOM030649-PA.1"/>
    <property type="gene ID" value="ACOM030649"/>
</dbReference>
<reference evidence="2" key="1">
    <citation type="submission" date="2022-08" db="UniProtKB">
        <authorList>
            <consortium name="EnsemblMetazoa"/>
        </authorList>
    </citation>
    <scope>IDENTIFICATION</scope>
</reference>
<accession>A0A8W7PFN3</accession>
<feature type="transmembrane region" description="Helical" evidence="1">
    <location>
        <begin position="361"/>
        <end position="381"/>
    </location>
</feature>
<organism evidence="2">
    <name type="scientific">Anopheles coluzzii</name>
    <name type="common">African malaria mosquito</name>
    <dbReference type="NCBI Taxonomy" id="1518534"/>
    <lineage>
        <taxon>Eukaryota</taxon>
        <taxon>Metazoa</taxon>
        <taxon>Ecdysozoa</taxon>
        <taxon>Arthropoda</taxon>
        <taxon>Hexapoda</taxon>
        <taxon>Insecta</taxon>
        <taxon>Pterygota</taxon>
        <taxon>Neoptera</taxon>
        <taxon>Endopterygota</taxon>
        <taxon>Diptera</taxon>
        <taxon>Nematocera</taxon>
        <taxon>Culicoidea</taxon>
        <taxon>Culicidae</taxon>
        <taxon>Anophelinae</taxon>
        <taxon>Anopheles</taxon>
    </lineage>
</organism>
<evidence type="ECO:0000256" key="1">
    <source>
        <dbReference type="SAM" id="Phobius"/>
    </source>
</evidence>
<name>A0A8W7PFN3_ANOCL</name>
<dbReference type="AlphaFoldDB" id="A0A8W7PFN3"/>
<proteinExistence type="predicted"/>
<keyword evidence="1" id="KW-0812">Transmembrane</keyword>
<protein>
    <submittedName>
        <fullName evidence="2">Uncharacterized protein</fullName>
    </submittedName>
</protein>
<keyword evidence="1" id="KW-0472">Membrane</keyword>
<sequence>MTAICASVVLWMGDPKKQIHERRSMAASSPRMRSRSISIVTSSTTPFSLSPSRCGICQPFTCIEALATLSSIASIWSSSATSTRRAMDGFQAFHASGSMYPFGGGAARGCDTWCGVRNSRGTTCGSVFCGAPCCFTSSSCFSSSGVIWSGWNWSHCTYAVRFDRFMLSVSVVDPLLSCSVLTPSHGAVGIRSPLSVSSSGMVIVGVSSCTIVTSSSSSGVAANAPDPAFLLRALCVSDNFRLNRINFTFLFLALCCNILRWILLHCALGLDGWRILRHVVGPALHFFERILIPIHLRLGGFHRFDVDATTLAQIPVPTPVPILSEAFHPQLVQCVLQLLLVLEGCFQNLVILPLRLFRCQMGVLVLFQLSAFALQIAVVFVRPITACGVIVDHGL</sequence>
<dbReference type="Proteomes" id="UP000075882">
    <property type="component" value="Unassembled WGS sequence"/>
</dbReference>
<evidence type="ECO:0000313" key="2">
    <source>
        <dbReference type="EnsemblMetazoa" id="ACOM030649-PA.1"/>
    </source>
</evidence>